<keyword evidence="3" id="KW-1185">Reference proteome</keyword>
<proteinExistence type="predicted"/>
<comment type="caution">
    <text evidence="2">The sequence shown here is derived from an EMBL/GenBank/DDBJ whole genome shotgun (WGS) entry which is preliminary data.</text>
</comment>
<protein>
    <submittedName>
        <fullName evidence="2">Uncharacterized protein</fullName>
    </submittedName>
</protein>
<evidence type="ECO:0000256" key="1">
    <source>
        <dbReference type="SAM" id="MobiDB-lite"/>
    </source>
</evidence>
<dbReference type="Proteomes" id="UP001632037">
    <property type="component" value="Unassembled WGS sequence"/>
</dbReference>
<gene>
    <name evidence="2" type="ORF">V7S43_008566</name>
</gene>
<name>A0ABD3FJ29_9STRA</name>
<accession>A0ABD3FJ29</accession>
<dbReference type="AlphaFoldDB" id="A0ABD3FJ29"/>
<reference evidence="2 3" key="1">
    <citation type="submission" date="2024-09" db="EMBL/GenBank/DDBJ databases">
        <title>Genome sequencing and assembly of Phytophthora oleae, isolate VK10A, causative agent of rot of olive drupes.</title>
        <authorList>
            <person name="Conti Taguali S."/>
            <person name="Riolo M."/>
            <person name="La Spada F."/>
            <person name="Cacciola S.O."/>
            <person name="Dionisio G."/>
        </authorList>
    </citation>
    <scope>NUCLEOTIDE SEQUENCE [LARGE SCALE GENOMIC DNA]</scope>
    <source>
        <strain evidence="2 3">VK10A</strain>
    </source>
</reference>
<feature type="region of interest" description="Disordered" evidence="1">
    <location>
        <begin position="241"/>
        <end position="267"/>
    </location>
</feature>
<evidence type="ECO:0000313" key="3">
    <source>
        <dbReference type="Proteomes" id="UP001632037"/>
    </source>
</evidence>
<organism evidence="2 3">
    <name type="scientific">Phytophthora oleae</name>
    <dbReference type="NCBI Taxonomy" id="2107226"/>
    <lineage>
        <taxon>Eukaryota</taxon>
        <taxon>Sar</taxon>
        <taxon>Stramenopiles</taxon>
        <taxon>Oomycota</taxon>
        <taxon>Peronosporomycetes</taxon>
        <taxon>Peronosporales</taxon>
        <taxon>Peronosporaceae</taxon>
        <taxon>Phytophthora</taxon>
    </lineage>
</organism>
<sequence length="290" mass="33398">MTAQLKEAAIAKGTLGRYSKNFKFWESFCNDIGFPVWIDELPRAKQGRMVGLIAGLCASEVHNKSRTGNKYQNIDGKMAAVEFAHKAVRNAKLDYRDPEFELIAQGYKRSNSQVERKQPVTTPMLLEMRKRLGPLNEQERLRWGSIVLAFFFLHRSSELWGSMSVDSLTGNSRTHCIKAHNVILRDRQGDQVSPRSTDVHSLEVLFESHKGGRTAQGVVVRHYRSEHQVLCKSVSRYERTGPQQEWPRVHPSPPHHGEGPSRRRSWRSSSRKWRKAWNYHPKTTLVIHYA</sequence>
<dbReference type="EMBL" id="JBIMZQ010000017">
    <property type="protein sequence ID" value="KAL3666314.1"/>
    <property type="molecule type" value="Genomic_DNA"/>
</dbReference>
<evidence type="ECO:0000313" key="2">
    <source>
        <dbReference type="EMBL" id="KAL3666314.1"/>
    </source>
</evidence>